<dbReference type="OMA" id="MIDSEFH"/>
<proteinExistence type="predicted"/>
<reference evidence="2" key="1">
    <citation type="journal article" date="2017" name="Nat. Commun.">
        <title>The asparagus genome sheds light on the origin and evolution of a young Y chromosome.</title>
        <authorList>
            <person name="Harkess A."/>
            <person name="Zhou J."/>
            <person name="Xu C."/>
            <person name="Bowers J.E."/>
            <person name="Van der Hulst R."/>
            <person name="Ayyampalayam S."/>
            <person name="Mercati F."/>
            <person name="Riccardi P."/>
            <person name="McKain M.R."/>
            <person name="Kakrana A."/>
            <person name="Tang H."/>
            <person name="Ray J."/>
            <person name="Groenendijk J."/>
            <person name="Arikit S."/>
            <person name="Mathioni S.M."/>
            <person name="Nakano M."/>
            <person name="Shan H."/>
            <person name="Telgmann-Rauber A."/>
            <person name="Kanno A."/>
            <person name="Yue Z."/>
            <person name="Chen H."/>
            <person name="Li W."/>
            <person name="Chen Y."/>
            <person name="Xu X."/>
            <person name="Zhang Y."/>
            <person name="Luo S."/>
            <person name="Chen H."/>
            <person name="Gao J."/>
            <person name="Mao Z."/>
            <person name="Pires J.C."/>
            <person name="Luo M."/>
            <person name="Kudrna D."/>
            <person name="Wing R.A."/>
            <person name="Meyers B.C."/>
            <person name="Yi K."/>
            <person name="Kong H."/>
            <person name="Lavrijsen P."/>
            <person name="Sunseri F."/>
            <person name="Falavigna A."/>
            <person name="Ye Y."/>
            <person name="Leebens-Mack J.H."/>
            <person name="Chen G."/>
        </authorList>
    </citation>
    <scope>NUCLEOTIDE SEQUENCE [LARGE SCALE GENOMIC DNA]</scope>
    <source>
        <strain evidence="2">cv. DH0086</strain>
    </source>
</reference>
<name>A0A5P1FDY7_ASPOF</name>
<evidence type="ECO:0000313" key="1">
    <source>
        <dbReference type="EMBL" id="ONK74760.1"/>
    </source>
</evidence>
<accession>A0A5P1FDY7</accession>
<organism evidence="1 2">
    <name type="scientific">Asparagus officinalis</name>
    <name type="common">Garden asparagus</name>
    <dbReference type="NCBI Taxonomy" id="4686"/>
    <lineage>
        <taxon>Eukaryota</taxon>
        <taxon>Viridiplantae</taxon>
        <taxon>Streptophyta</taxon>
        <taxon>Embryophyta</taxon>
        <taxon>Tracheophyta</taxon>
        <taxon>Spermatophyta</taxon>
        <taxon>Magnoliopsida</taxon>
        <taxon>Liliopsida</taxon>
        <taxon>Asparagales</taxon>
        <taxon>Asparagaceae</taxon>
        <taxon>Asparagoideae</taxon>
        <taxon>Asparagus</taxon>
    </lineage>
</organism>
<dbReference type="Proteomes" id="UP000243459">
    <property type="component" value="Chromosome 3"/>
</dbReference>
<dbReference type="AlphaFoldDB" id="A0A5P1FDY7"/>
<sequence>MMDMILAWRGNKATMGDWRRLLGLEIALGYGGNNIGSNDEDTKYKASKVEKLSMKKKGMGSEGRAEHMAKADTDLQLLSKADKERQLHKLKKRRLHGREEDTLARLEKFKNSISKKIDVSASSNSKGNDEDDESGWISNRLTFVRDHSGKDDMTRRDDPNEYVVLDPLLEKGKEKFNKMQAKLKRRDREWAGRSLT</sequence>
<dbReference type="Gramene" id="ONK74760">
    <property type="protein sequence ID" value="ONK74760"/>
    <property type="gene ID" value="A4U43_C03F9870"/>
</dbReference>
<evidence type="ECO:0000313" key="2">
    <source>
        <dbReference type="Proteomes" id="UP000243459"/>
    </source>
</evidence>
<keyword evidence="2" id="KW-1185">Reference proteome</keyword>
<protein>
    <submittedName>
        <fullName evidence="1">Uncharacterized protein</fullName>
    </submittedName>
</protein>
<gene>
    <name evidence="1" type="ORF">A4U43_C03F9870</name>
</gene>
<dbReference type="EMBL" id="CM007383">
    <property type="protein sequence ID" value="ONK74760.1"/>
    <property type="molecule type" value="Genomic_DNA"/>
</dbReference>